<gene>
    <name evidence="2" type="ORF">GCM10008106_16730</name>
</gene>
<sequence length="180" mass="20944">MPKLIRFSRKLLRFDFYFTALFPTFKIQKNLAMELQLSTPALLFSAITLMMLAFTNRFLAIANLIRGLHKKYLENPEQEIIIEQIHNLKKRLSMIKYMQLCGVLSFLLCVICMFLIFTEAQEAANYVFIGSMLALLVSLGISLIEILISTQALNLEIQDMEELFQKRSSGFWFKKDKNEN</sequence>
<feature type="transmembrane region" description="Helical" evidence="1">
    <location>
        <begin position="97"/>
        <end position="117"/>
    </location>
</feature>
<evidence type="ECO:0000313" key="2">
    <source>
        <dbReference type="EMBL" id="GHB35887.1"/>
    </source>
</evidence>
<dbReference type="Pfam" id="PF11026">
    <property type="entry name" value="DUF2721"/>
    <property type="match status" value="1"/>
</dbReference>
<keyword evidence="1" id="KW-0812">Transmembrane</keyword>
<evidence type="ECO:0000256" key="1">
    <source>
        <dbReference type="SAM" id="Phobius"/>
    </source>
</evidence>
<feature type="transmembrane region" description="Helical" evidence="1">
    <location>
        <begin position="123"/>
        <end position="148"/>
    </location>
</feature>
<dbReference type="Proteomes" id="UP000642809">
    <property type="component" value="Unassembled WGS sequence"/>
</dbReference>
<reference evidence="2" key="1">
    <citation type="journal article" date="2014" name="Int. J. Syst. Evol. Microbiol.">
        <title>Complete genome sequence of Corynebacterium casei LMG S-19264T (=DSM 44701T), isolated from a smear-ripened cheese.</title>
        <authorList>
            <consortium name="US DOE Joint Genome Institute (JGI-PGF)"/>
            <person name="Walter F."/>
            <person name="Albersmeier A."/>
            <person name="Kalinowski J."/>
            <person name="Ruckert C."/>
        </authorList>
    </citation>
    <scope>NUCLEOTIDE SEQUENCE</scope>
    <source>
        <strain evidence="2">KCTC 23224</strain>
    </source>
</reference>
<proteinExistence type="predicted"/>
<protein>
    <recommendedName>
        <fullName evidence="4">DUF2721 domain-containing protein</fullName>
    </recommendedName>
</protein>
<evidence type="ECO:0000313" key="3">
    <source>
        <dbReference type="Proteomes" id="UP000642809"/>
    </source>
</evidence>
<dbReference type="InterPro" id="IPR021279">
    <property type="entry name" value="DUF2721"/>
</dbReference>
<feature type="transmembrane region" description="Helical" evidence="1">
    <location>
        <begin position="41"/>
        <end position="65"/>
    </location>
</feature>
<evidence type="ECO:0008006" key="4">
    <source>
        <dbReference type="Google" id="ProtNLM"/>
    </source>
</evidence>
<dbReference type="AlphaFoldDB" id="A0A8J3CVU3"/>
<organism evidence="2 3">
    <name type="scientific">Mongoliitalea lutea</name>
    <dbReference type="NCBI Taxonomy" id="849756"/>
    <lineage>
        <taxon>Bacteria</taxon>
        <taxon>Pseudomonadati</taxon>
        <taxon>Bacteroidota</taxon>
        <taxon>Cytophagia</taxon>
        <taxon>Cytophagales</taxon>
        <taxon>Cyclobacteriaceae</taxon>
        <taxon>Mongoliitalea</taxon>
    </lineage>
</organism>
<comment type="caution">
    <text evidence="2">The sequence shown here is derived from an EMBL/GenBank/DDBJ whole genome shotgun (WGS) entry which is preliminary data.</text>
</comment>
<reference evidence="2" key="2">
    <citation type="submission" date="2020-09" db="EMBL/GenBank/DDBJ databases">
        <authorList>
            <person name="Sun Q."/>
            <person name="Kim S."/>
        </authorList>
    </citation>
    <scope>NUCLEOTIDE SEQUENCE</scope>
    <source>
        <strain evidence="2">KCTC 23224</strain>
    </source>
</reference>
<keyword evidence="3" id="KW-1185">Reference proteome</keyword>
<dbReference type="EMBL" id="BMYF01000008">
    <property type="protein sequence ID" value="GHB35887.1"/>
    <property type="molecule type" value="Genomic_DNA"/>
</dbReference>
<name>A0A8J3CVU3_9BACT</name>
<keyword evidence="1" id="KW-0472">Membrane</keyword>
<accession>A0A8J3CVU3</accession>
<keyword evidence="1" id="KW-1133">Transmembrane helix</keyword>